<accession>A0AAW4L2F1</accession>
<proteinExistence type="predicted"/>
<dbReference type="InterPro" id="IPR029151">
    <property type="entry name" value="Sensor-like_sf"/>
</dbReference>
<evidence type="ECO:0000256" key="9">
    <source>
        <dbReference type="ARBA" id="ARBA00022989"/>
    </source>
</evidence>
<dbReference type="PRINTS" id="PR00344">
    <property type="entry name" value="BCTRLSENSOR"/>
</dbReference>
<keyword evidence="9 12" id="KW-1133">Transmembrane helix</keyword>
<dbReference type="PANTHER" id="PTHR43065">
    <property type="entry name" value="SENSOR HISTIDINE KINASE"/>
    <property type="match status" value="1"/>
</dbReference>
<protein>
    <recommendedName>
        <fullName evidence="3">histidine kinase</fullName>
        <ecNumber evidence="3">2.7.13.3</ecNumber>
    </recommendedName>
</protein>
<dbReference type="SMART" id="SM00387">
    <property type="entry name" value="HATPase_c"/>
    <property type="match status" value="1"/>
</dbReference>
<organism evidence="15 16">
    <name type="scientific">Geoanaerobacter pelophilus</name>
    <dbReference type="NCBI Taxonomy" id="60036"/>
    <lineage>
        <taxon>Bacteria</taxon>
        <taxon>Pseudomonadati</taxon>
        <taxon>Thermodesulfobacteriota</taxon>
        <taxon>Desulfuromonadia</taxon>
        <taxon>Geobacterales</taxon>
        <taxon>Geobacteraceae</taxon>
        <taxon>Geoanaerobacter</taxon>
    </lineage>
</organism>
<evidence type="ECO:0000259" key="13">
    <source>
        <dbReference type="PROSITE" id="PS50109"/>
    </source>
</evidence>
<dbReference type="InterPro" id="IPR036097">
    <property type="entry name" value="HisK_dim/P_sf"/>
</dbReference>
<dbReference type="Gene3D" id="1.10.287.130">
    <property type="match status" value="1"/>
</dbReference>
<dbReference type="SUPFAM" id="SSF103190">
    <property type="entry name" value="Sensory domain-like"/>
    <property type="match status" value="1"/>
</dbReference>
<dbReference type="Pfam" id="PF00512">
    <property type="entry name" value="HisKA"/>
    <property type="match status" value="1"/>
</dbReference>
<reference evidence="15 16" key="1">
    <citation type="submission" date="2021-05" db="EMBL/GenBank/DDBJ databases">
        <title>The draft genome of Geobacter pelophilus DSM 12255.</title>
        <authorList>
            <person name="Xu Z."/>
            <person name="Masuda Y."/>
            <person name="Itoh H."/>
            <person name="Senoo K."/>
        </authorList>
    </citation>
    <scope>NUCLEOTIDE SEQUENCE [LARGE SCALE GENOMIC DNA]</scope>
    <source>
        <strain evidence="15 16">DSM 12255</strain>
    </source>
</reference>
<dbReference type="Gene3D" id="6.10.340.10">
    <property type="match status" value="1"/>
</dbReference>
<dbReference type="InterPro" id="IPR005467">
    <property type="entry name" value="His_kinase_dom"/>
</dbReference>
<evidence type="ECO:0000256" key="10">
    <source>
        <dbReference type="ARBA" id="ARBA00023136"/>
    </source>
</evidence>
<dbReference type="GO" id="GO:0000155">
    <property type="term" value="F:phosphorelay sensor kinase activity"/>
    <property type="evidence" value="ECO:0007669"/>
    <property type="project" value="InterPro"/>
</dbReference>
<evidence type="ECO:0000256" key="12">
    <source>
        <dbReference type="SAM" id="Phobius"/>
    </source>
</evidence>
<dbReference type="InterPro" id="IPR036890">
    <property type="entry name" value="HATPase_C_sf"/>
</dbReference>
<evidence type="ECO:0000313" key="16">
    <source>
        <dbReference type="Proteomes" id="UP000811899"/>
    </source>
</evidence>
<name>A0AAW4L2F1_9BACT</name>
<dbReference type="PROSITE" id="PS50109">
    <property type="entry name" value="HIS_KIN"/>
    <property type="match status" value="1"/>
</dbReference>
<dbReference type="InterPro" id="IPR003661">
    <property type="entry name" value="HisK_dim/P_dom"/>
</dbReference>
<keyword evidence="7 12" id="KW-0812">Transmembrane</keyword>
<dbReference type="RefSeq" id="WP_214171900.1">
    <property type="nucleotide sequence ID" value="NZ_JAHCVJ010000005.1"/>
</dbReference>
<evidence type="ECO:0000256" key="4">
    <source>
        <dbReference type="ARBA" id="ARBA00022475"/>
    </source>
</evidence>
<dbReference type="CDD" id="cd06225">
    <property type="entry name" value="HAMP"/>
    <property type="match status" value="1"/>
</dbReference>
<keyword evidence="6" id="KW-0808">Transferase</keyword>
<dbReference type="EC" id="2.7.13.3" evidence="3"/>
<dbReference type="InterPro" id="IPR003660">
    <property type="entry name" value="HAMP_dom"/>
</dbReference>
<dbReference type="PROSITE" id="PS50885">
    <property type="entry name" value="HAMP"/>
    <property type="match status" value="1"/>
</dbReference>
<evidence type="ECO:0000256" key="3">
    <source>
        <dbReference type="ARBA" id="ARBA00012438"/>
    </source>
</evidence>
<keyword evidence="16" id="KW-1185">Reference proteome</keyword>
<evidence type="ECO:0000256" key="8">
    <source>
        <dbReference type="ARBA" id="ARBA00022777"/>
    </source>
</evidence>
<dbReference type="Proteomes" id="UP000811899">
    <property type="component" value="Unassembled WGS sequence"/>
</dbReference>
<feature type="domain" description="Histidine kinase" evidence="13">
    <location>
        <begin position="450"/>
        <end position="659"/>
    </location>
</feature>
<keyword evidence="5" id="KW-0597">Phosphoprotein</keyword>
<dbReference type="InterPro" id="IPR033463">
    <property type="entry name" value="sCache_3"/>
</dbReference>
<feature type="coiled-coil region" evidence="11">
    <location>
        <begin position="379"/>
        <end position="427"/>
    </location>
</feature>
<comment type="caution">
    <text evidence="15">The sequence shown here is derived from an EMBL/GenBank/DDBJ whole genome shotgun (WGS) entry which is preliminary data.</text>
</comment>
<dbReference type="AlphaFoldDB" id="A0AAW4L2F1"/>
<dbReference type="SMART" id="SM00388">
    <property type="entry name" value="HisKA"/>
    <property type="match status" value="1"/>
</dbReference>
<dbReference type="SUPFAM" id="SSF47384">
    <property type="entry name" value="Homodimeric domain of signal transducing histidine kinase"/>
    <property type="match status" value="1"/>
</dbReference>
<feature type="domain" description="HAMP" evidence="14">
    <location>
        <begin position="349"/>
        <end position="401"/>
    </location>
</feature>
<dbReference type="Gene3D" id="3.30.450.20">
    <property type="entry name" value="PAS domain"/>
    <property type="match status" value="1"/>
</dbReference>
<keyword evidence="11" id="KW-0175">Coiled coil</keyword>
<keyword evidence="4" id="KW-1003">Cell membrane</keyword>
<dbReference type="GO" id="GO:0005886">
    <property type="term" value="C:plasma membrane"/>
    <property type="evidence" value="ECO:0007669"/>
    <property type="project" value="UniProtKB-SubCell"/>
</dbReference>
<dbReference type="Pfam" id="PF02518">
    <property type="entry name" value="HATPase_c"/>
    <property type="match status" value="1"/>
</dbReference>
<dbReference type="CDD" id="cd18773">
    <property type="entry name" value="PDC1_HK_sensor"/>
    <property type="match status" value="1"/>
</dbReference>
<keyword evidence="10 12" id="KW-0472">Membrane</keyword>
<evidence type="ECO:0000256" key="1">
    <source>
        <dbReference type="ARBA" id="ARBA00000085"/>
    </source>
</evidence>
<dbReference type="PANTHER" id="PTHR43065:SF42">
    <property type="entry name" value="TWO-COMPONENT SENSOR PPRA"/>
    <property type="match status" value="1"/>
</dbReference>
<feature type="transmembrane region" description="Helical" evidence="12">
    <location>
        <begin position="327"/>
        <end position="347"/>
    </location>
</feature>
<dbReference type="CDD" id="cd00082">
    <property type="entry name" value="HisKA"/>
    <property type="match status" value="1"/>
</dbReference>
<evidence type="ECO:0000256" key="11">
    <source>
        <dbReference type="SAM" id="Coils"/>
    </source>
</evidence>
<comment type="subcellular location">
    <subcellularLocation>
        <location evidence="2">Cell membrane</location>
        <topology evidence="2">Multi-pass membrane protein</topology>
    </subcellularLocation>
</comment>
<evidence type="ECO:0000313" key="15">
    <source>
        <dbReference type="EMBL" id="MBT0665118.1"/>
    </source>
</evidence>
<evidence type="ECO:0000256" key="5">
    <source>
        <dbReference type="ARBA" id="ARBA00022553"/>
    </source>
</evidence>
<comment type="catalytic activity">
    <reaction evidence="1">
        <text>ATP + protein L-histidine = ADP + protein N-phospho-L-histidine.</text>
        <dbReference type="EC" id="2.7.13.3"/>
    </reaction>
</comment>
<evidence type="ECO:0000259" key="14">
    <source>
        <dbReference type="PROSITE" id="PS50885"/>
    </source>
</evidence>
<keyword evidence="8" id="KW-0418">Kinase</keyword>
<evidence type="ECO:0000256" key="2">
    <source>
        <dbReference type="ARBA" id="ARBA00004651"/>
    </source>
</evidence>
<dbReference type="Gene3D" id="3.30.565.10">
    <property type="entry name" value="Histidine kinase-like ATPase, C-terminal domain"/>
    <property type="match status" value="1"/>
</dbReference>
<sequence>MRRYSIRTKLTVGALTPFFVALIVCSLTGLYIIDSRIAHQAQEKVRTDLNSAREAYQNELARIDELVQLTGSLPYSAAAVASGDPKAIQTLLLPLQKRQKLDFLTVVDRNGRVLYRAHNPAHAGDDIRSRRSVALALQGQAVRGTELFTSEELMGEQQELASRATIEAVATPRARPSPMTVEHSGMLLVAAAPVLDANGVVVGALTGGVLLNRNNALVDKIKDTVYEGVKFNNKDVGTATIFLGDLRIATNVMTPDNRRAIGTRLSEEVYKRVIVEKAKWVGKAFVVTDWYLTAYEPILDLGGEPVGSLYVGMLEKPYAELKKEVNLIFGAVVLICTLAGLAISGFIGRQLSRPVKDLEQLARRVAAGERDLQIEVRTADELEDLADEFNQMTRALDQRETEVRDLNRSLEQKVHERTAQLEEQSRLLLQTQTDLARAAKLADLGVMAAGVAHEINTPLAIIRGNTEVLEMGIPPEHPNREEIDIISRQTERMAKIVGNLLTFAREKKLRQGSVAIHALLDDIVAQIGFKSPMSGITVTRNYDPELVTVPGDGDQLRQVFSNLILNAVQSMPSGGVLTLTTSRSPGGDICMVDVADTGCGISGEDQDKIFSPFFTTKESGSGLGLSVSYGIVKDHGGEICVNSAEGEGAVFRVSLSIAPQGKDSAAQE</sequence>
<evidence type="ECO:0000256" key="7">
    <source>
        <dbReference type="ARBA" id="ARBA00022692"/>
    </source>
</evidence>
<dbReference type="EMBL" id="JAHCVJ010000005">
    <property type="protein sequence ID" value="MBT0665118.1"/>
    <property type="molecule type" value="Genomic_DNA"/>
</dbReference>
<feature type="transmembrane region" description="Helical" evidence="12">
    <location>
        <begin position="12"/>
        <end position="33"/>
    </location>
</feature>
<dbReference type="InterPro" id="IPR004358">
    <property type="entry name" value="Sig_transdc_His_kin-like_C"/>
</dbReference>
<evidence type="ECO:0000256" key="6">
    <source>
        <dbReference type="ARBA" id="ARBA00022679"/>
    </source>
</evidence>
<dbReference type="SMART" id="SM00304">
    <property type="entry name" value="HAMP"/>
    <property type="match status" value="1"/>
</dbReference>
<gene>
    <name evidence="15" type="ORF">KI809_12495</name>
</gene>
<dbReference type="SUPFAM" id="SSF158472">
    <property type="entry name" value="HAMP domain-like"/>
    <property type="match status" value="1"/>
</dbReference>
<dbReference type="Pfam" id="PF17202">
    <property type="entry name" value="sCache_3_3"/>
    <property type="match status" value="1"/>
</dbReference>
<dbReference type="InterPro" id="IPR003594">
    <property type="entry name" value="HATPase_dom"/>
</dbReference>
<dbReference type="SUPFAM" id="SSF55874">
    <property type="entry name" value="ATPase domain of HSP90 chaperone/DNA topoisomerase II/histidine kinase"/>
    <property type="match status" value="1"/>
</dbReference>
<dbReference type="Pfam" id="PF00672">
    <property type="entry name" value="HAMP"/>
    <property type="match status" value="1"/>
</dbReference>